<evidence type="ECO:0000313" key="4">
    <source>
        <dbReference type="EMBL" id="GIQ84682.1"/>
    </source>
</evidence>
<accession>A0A9K3CY77</accession>
<dbReference type="PANTHER" id="PTHR10804:SF11">
    <property type="entry name" value="PROLIFERATION-ASSOCIATED PROTEIN 2G4"/>
    <property type="match status" value="1"/>
</dbReference>
<reference evidence="4" key="1">
    <citation type="submission" date="2016-10" db="EMBL/GenBank/DDBJ databases">
        <authorList>
            <person name="Tanifuji G."/>
            <person name="Kume K."/>
            <person name="Nakayama T."/>
            <person name="Takabayashi S."/>
            <person name="Hashimoto T."/>
        </authorList>
    </citation>
    <scope>NUCLEOTIDE SEQUENCE</scope>
    <source>
        <strain evidence="4">NY0173</strain>
    </source>
</reference>
<dbReference type="InterPro" id="IPR000994">
    <property type="entry name" value="Pept_M24"/>
</dbReference>
<dbReference type="EMBL" id="BDIP01000806">
    <property type="protein sequence ID" value="GIQ82769.1"/>
    <property type="molecule type" value="Genomic_DNA"/>
</dbReference>
<sequence>MVEGGSGAIENPQVLTKYQTAAACVHTAMNAVLAQILPGVLISDLCALGDSVIEDAAQKVYRKGAIVRGVAFPTCVSPNGYLGHKSPLPGKDDYALQVGDMVKVDMGAHIDGYASQLATTVCVVPPGETVTGPQADVMSAAYVASEVVLRMLKPGTTDQDIVGAISKVAQDFGVTPVQGVYHYSQEQWSLVSQRVMFNSAAESRGPAMTLEANEVVTVDIIMSTGCGVGKQTEDTPTLYQRNPTIRSHPTLKSADMALRQIDQSPFPFHMRTMEGHSAAGMRLLEKKEYIDHFAPTVDAVEGAQVAQVKFTVAITPKKHMRLCEVPTPSLVRSVKSISPWVQQMVKMNPSVHKR</sequence>
<comment type="similarity">
    <text evidence="1">Belongs to the peptidase M24 family.</text>
</comment>
<feature type="domain" description="Peptidase M24" evidence="2">
    <location>
        <begin position="17"/>
        <end position="238"/>
    </location>
</feature>
<dbReference type="Gene3D" id="1.10.10.10">
    <property type="entry name" value="Winged helix-like DNA-binding domain superfamily/Winged helix DNA-binding domain"/>
    <property type="match status" value="1"/>
</dbReference>
<comment type="caution">
    <text evidence="4">The sequence shown here is derived from an EMBL/GenBank/DDBJ whole genome shotgun (WGS) entry which is preliminary data.</text>
</comment>
<dbReference type="InterPro" id="IPR036005">
    <property type="entry name" value="Creatinase/aminopeptidase-like"/>
</dbReference>
<dbReference type="Gene3D" id="3.90.230.10">
    <property type="entry name" value="Creatinase/methionine aminopeptidase superfamily"/>
    <property type="match status" value="1"/>
</dbReference>
<dbReference type="EMBL" id="BDIP01001574">
    <property type="protein sequence ID" value="GIQ84682.1"/>
    <property type="molecule type" value="Genomic_DNA"/>
</dbReference>
<evidence type="ECO:0000313" key="3">
    <source>
        <dbReference type="EMBL" id="GIQ82769.1"/>
    </source>
</evidence>
<dbReference type="OrthoDB" id="5876363at2759"/>
<dbReference type="Pfam" id="PF00557">
    <property type="entry name" value="Peptidase_M24"/>
    <property type="match status" value="1"/>
</dbReference>
<protein>
    <recommendedName>
        <fullName evidence="2">Peptidase M24 domain-containing protein</fullName>
    </recommendedName>
</protein>
<dbReference type="PANTHER" id="PTHR10804">
    <property type="entry name" value="PROTEASE FAMILY M24 METHIONYL AMINOPEPTIDASE, AMINOPEPTIDASE P"/>
    <property type="match status" value="1"/>
</dbReference>
<name>A0A9K3CY77_9EUKA</name>
<evidence type="ECO:0000313" key="5">
    <source>
        <dbReference type="Proteomes" id="UP000265618"/>
    </source>
</evidence>
<reference evidence="4 5" key="2">
    <citation type="journal article" date="2018" name="PLoS ONE">
        <title>The draft genome of Kipferlia bialata reveals reductive genome evolution in fornicate parasites.</title>
        <authorList>
            <person name="Tanifuji G."/>
            <person name="Takabayashi S."/>
            <person name="Kume K."/>
            <person name="Takagi M."/>
            <person name="Nakayama T."/>
            <person name="Kamikawa R."/>
            <person name="Inagaki Y."/>
            <person name="Hashimoto T."/>
        </authorList>
    </citation>
    <scope>NUCLEOTIDE SEQUENCE [LARGE SCALE GENOMIC DNA]</scope>
    <source>
        <strain evidence="4">NY0173</strain>
    </source>
</reference>
<proteinExistence type="inferred from homology"/>
<dbReference type="AlphaFoldDB" id="A0A9K3CY77"/>
<dbReference type="CDD" id="cd01089">
    <property type="entry name" value="PA2G4-like"/>
    <property type="match status" value="1"/>
</dbReference>
<evidence type="ECO:0000256" key="1">
    <source>
        <dbReference type="ARBA" id="ARBA00007319"/>
    </source>
</evidence>
<dbReference type="InterPro" id="IPR047113">
    <property type="entry name" value="PA2G4/ARX1"/>
</dbReference>
<evidence type="ECO:0000259" key="2">
    <source>
        <dbReference type="Pfam" id="PF00557"/>
    </source>
</evidence>
<keyword evidence="5" id="KW-1185">Reference proteome</keyword>
<organism evidence="4 5">
    <name type="scientific">Kipferlia bialata</name>
    <dbReference type="NCBI Taxonomy" id="797122"/>
    <lineage>
        <taxon>Eukaryota</taxon>
        <taxon>Metamonada</taxon>
        <taxon>Carpediemonas-like organisms</taxon>
        <taxon>Kipferlia</taxon>
    </lineage>
</organism>
<dbReference type="SUPFAM" id="SSF55920">
    <property type="entry name" value="Creatinase/aminopeptidase"/>
    <property type="match status" value="1"/>
</dbReference>
<dbReference type="Proteomes" id="UP000265618">
    <property type="component" value="Unassembled WGS sequence"/>
</dbReference>
<dbReference type="InterPro" id="IPR036388">
    <property type="entry name" value="WH-like_DNA-bd_sf"/>
</dbReference>
<gene>
    <name evidence="3" type="ORF">KIPB_003965</name>
    <name evidence="4" type="ORF">KIPB_006225</name>
</gene>